<evidence type="ECO:0000259" key="1">
    <source>
        <dbReference type="Pfam" id="PF13649"/>
    </source>
</evidence>
<dbReference type="AlphaFoldDB" id="A0A147DTE5"/>
<evidence type="ECO:0000313" key="2">
    <source>
        <dbReference type="EMBL" id="KTR53616.1"/>
    </source>
</evidence>
<dbReference type="PATRIC" id="fig|465820.4.peg.412"/>
<reference evidence="2 3" key="1">
    <citation type="journal article" date="2016" name="Front. Microbiol.">
        <title>Genomic Resource of Rice Seed Associated Bacteria.</title>
        <authorList>
            <person name="Midha S."/>
            <person name="Bansal K."/>
            <person name="Sharma S."/>
            <person name="Kumar N."/>
            <person name="Patil P.P."/>
            <person name="Chaudhry V."/>
            <person name="Patil P.B."/>
        </authorList>
    </citation>
    <scope>NUCLEOTIDE SEQUENCE [LARGE SCALE GENOMIC DNA]</scope>
    <source>
        <strain evidence="2 3">NS359</strain>
    </source>
</reference>
<dbReference type="NCBIfam" id="NF041820">
    <property type="entry name" value="daptide_MTase"/>
    <property type="match status" value="1"/>
</dbReference>
<name>A0A147DTE5_9MICO</name>
<evidence type="ECO:0000313" key="3">
    <source>
        <dbReference type="Proteomes" id="UP000072763"/>
    </source>
</evidence>
<feature type="domain" description="Methyltransferase" evidence="1">
    <location>
        <begin position="51"/>
        <end position="149"/>
    </location>
</feature>
<protein>
    <recommendedName>
        <fullName evidence="1">Methyltransferase domain-containing protein</fullName>
    </recommendedName>
</protein>
<accession>A0A147DTE5</accession>
<gene>
    <name evidence="2" type="ORF">NS359_02835</name>
</gene>
<comment type="caution">
    <text evidence="2">The sequence shown here is derived from an EMBL/GenBank/DDBJ whole genome shotgun (WGS) entry which is preliminary data.</text>
</comment>
<dbReference type="SUPFAM" id="SSF53335">
    <property type="entry name" value="S-adenosyl-L-methionine-dependent methyltransferases"/>
    <property type="match status" value="1"/>
</dbReference>
<proteinExistence type="predicted"/>
<dbReference type="Gene3D" id="3.40.50.150">
    <property type="entry name" value="Vaccinia Virus protein VP39"/>
    <property type="match status" value="1"/>
</dbReference>
<dbReference type="CDD" id="cd02440">
    <property type="entry name" value="AdoMet_MTases"/>
    <property type="match status" value="1"/>
</dbReference>
<dbReference type="InterPro" id="IPR041698">
    <property type="entry name" value="Methyltransf_25"/>
</dbReference>
<dbReference type="InterPro" id="IPR049690">
    <property type="entry name" value="Daptide_MTase"/>
</dbReference>
<sequence>MVEALGDHGGDVVIADLYGDQGSNVYEAAAVNDTHEIRELIRATRGAGSEVLEFAAGSGRLSLPLAAAGRRIVGVDSSPSMIALLDDKLAGRHAALRSSIRTVVADMTTYDDGTRYSTTVLGCISISLLDEDQRRRFFRGASAWLAPDGVLLMSTTDTTVLGDTTGRYQDFPGLSGQRYRLFEEIDLLDSVRHVGVVDLDDLRKDPVTVFLTHVRAIAPAVLEAELADAGLRVRAVRPVATPDGAHPIVILEAVWA</sequence>
<dbReference type="Pfam" id="PF13649">
    <property type="entry name" value="Methyltransf_25"/>
    <property type="match status" value="1"/>
</dbReference>
<organism evidence="2 3">
    <name type="scientific">Curtobacterium oceanosedimentum</name>
    <dbReference type="NCBI Taxonomy" id="465820"/>
    <lineage>
        <taxon>Bacteria</taxon>
        <taxon>Bacillati</taxon>
        <taxon>Actinomycetota</taxon>
        <taxon>Actinomycetes</taxon>
        <taxon>Micrococcales</taxon>
        <taxon>Microbacteriaceae</taxon>
        <taxon>Curtobacterium</taxon>
    </lineage>
</organism>
<dbReference type="InterPro" id="IPR029063">
    <property type="entry name" value="SAM-dependent_MTases_sf"/>
</dbReference>
<dbReference type="Proteomes" id="UP000072763">
    <property type="component" value="Unassembled WGS sequence"/>
</dbReference>
<dbReference type="EMBL" id="LDRC01000012">
    <property type="protein sequence ID" value="KTR53616.1"/>
    <property type="molecule type" value="Genomic_DNA"/>
</dbReference>